<keyword evidence="1 2" id="KW-0812">Transmembrane</keyword>
<dbReference type="RefSeq" id="WP_094048386.1">
    <property type="nucleotide sequence ID" value="NZ_CP022535.1"/>
</dbReference>
<evidence type="ECO:0000256" key="1">
    <source>
        <dbReference type="SAM" id="Phobius"/>
    </source>
</evidence>
<protein>
    <submittedName>
        <fullName evidence="2">Putative rhomboid-like transmembrane protein</fullName>
    </submittedName>
</protein>
<organism evidence="2 3">
    <name type="scientific">Spiroplasma corruscae</name>
    <dbReference type="NCBI Taxonomy" id="216934"/>
    <lineage>
        <taxon>Bacteria</taxon>
        <taxon>Bacillati</taxon>
        <taxon>Mycoplasmatota</taxon>
        <taxon>Mollicutes</taxon>
        <taxon>Entomoplasmatales</taxon>
        <taxon>Spiroplasmataceae</taxon>
        <taxon>Spiroplasma</taxon>
    </lineage>
</organism>
<feature type="transmembrane region" description="Helical" evidence="1">
    <location>
        <begin position="291"/>
        <end position="312"/>
    </location>
</feature>
<feature type="transmembrane region" description="Helical" evidence="1">
    <location>
        <begin position="324"/>
        <end position="340"/>
    </location>
</feature>
<keyword evidence="3" id="KW-1185">Reference proteome</keyword>
<name>A0A222ENF3_9MOLU</name>
<keyword evidence="1" id="KW-1133">Transmembrane helix</keyword>
<evidence type="ECO:0000313" key="3">
    <source>
        <dbReference type="Proteomes" id="UP000203229"/>
    </source>
</evidence>
<feature type="transmembrane region" description="Helical" evidence="1">
    <location>
        <begin position="372"/>
        <end position="394"/>
    </location>
</feature>
<feature type="transmembrane region" description="Helical" evidence="1">
    <location>
        <begin position="223"/>
        <end position="246"/>
    </location>
</feature>
<accession>A0A222ENF3</accession>
<feature type="transmembrane region" description="Helical" evidence="1">
    <location>
        <begin position="172"/>
        <end position="192"/>
    </location>
</feature>
<sequence>MKVDLNKLKLNLINYLVKVEKYKAIKEYSNEYVTYLHNDKKEFKILRVTIGYPVTSDGSLDKIKSSLRSGKREKINILNIAFSDEVEEIILEGITITVNSLDSIKEKLNTHFSRIVKIKDESTVNQDDNEENIENLSNEELYDMLSNPSKSDNVKLKTAVARMKITTINSSILFIFFFLLPLASLLATFFYLSKLNVLPGAIDLFFGATNRNLTNVGNQWWRIFTYGFTANIYDGSIMSLLLILLVSGTAVKLSKYTEGLVGQWKFSVAVFVSYPLSGFFVSVLIPVSDAIFSGPFVILSSVVGVLCVTTWNKKADPITLFSKNRLFFPLIMLILFPFVLGKYNDYIIIIMGMGIAASITLLFQYNWKNKDWYLIFPLFILIAPTLVALIAIFIPVPSPALDTKYTLTALNMYLYYNIFDHNQVNSIIEANGWYCRFASDGSIWWF</sequence>
<dbReference type="Proteomes" id="UP000203229">
    <property type="component" value="Chromosome"/>
</dbReference>
<dbReference type="KEGG" id="scou:SCORR_v1c02510"/>
<feature type="transmembrane region" description="Helical" evidence="1">
    <location>
        <begin position="266"/>
        <end position="285"/>
    </location>
</feature>
<evidence type="ECO:0000313" key="2">
    <source>
        <dbReference type="EMBL" id="ASP28025.1"/>
    </source>
</evidence>
<proteinExistence type="predicted"/>
<reference evidence="2 3" key="1">
    <citation type="submission" date="2017-07" db="EMBL/GenBank/DDBJ databases">
        <title>Complete genome sequence of Spiroplasma corruscae EC-1 (DSM 19793).</title>
        <authorList>
            <person name="Tsai Y.-M."/>
            <person name="Lo W.-S."/>
            <person name="Kuo C.-H."/>
        </authorList>
    </citation>
    <scope>NUCLEOTIDE SEQUENCE [LARGE SCALE GENOMIC DNA]</scope>
    <source>
        <strain evidence="2 3">EC-1</strain>
    </source>
</reference>
<feature type="transmembrane region" description="Helical" evidence="1">
    <location>
        <begin position="346"/>
        <end position="365"/>
    </location>
</feature>
<dbReference type="OrthoDB" id="397343at2"/>
<keyword evidence="1" id="KW-0472">Membrane</keyword>
<dbReference type="EMBL" id="CP022535">
    <property type="protein sequence ID" value="ASP28025.1"/>
    <property type="molecule type" value="Genomic_DNA"/>
</dbReference>
<dbReference type="AlphaFoldDB" id="A0A222ENF3"/>
<gene>
    <name evidence="2" type="ORF">SCORR_v1c02510</name>
</gene>